<sequence>MAKEKRFTDRSCRWMAGAFALAALLVFAVTGAFSGETGQTETILDEWGSVQAPAPPELKPVTLDPADTAFLVLDIQQSTCNEQQRPRCVRSVPRIVKFLDQTRAKNAAVAHSLTLTGRLEDILPGAGPAPGEPVVRSSVDKFYNTDLDKFLKERGISTVVIAGTAANGAVLHTATGAAMRGYRVIVPVDLMSADLYAEQYTTWHLVNAPGTRRQTTLTRSDLIDWKN</sequence>
<protein>
    <submittedName>
        <fullName evidence="3">Streptothricin hydrolase</fullName>
        <ecNumber evidence="3">3.5.2.19</ecNumber>
    </submittedName>
</protein>
<name>A0A485LZ13_9ZZZZ</name>
<dbReference type="InterPro" id="IPR000868">
    <property type="entry name" value="Isochorismatase-like_dom"/>
</dbReference>
<dbReference type="EMBL" id="CAADRM010000083">
    <property type="protein sequence ID" value="VFU13716.1"/>
    <property type="molecule type" value="Genomic_DNA"/>
</dbReference>
<dbReference type="InterPro" id="IPR050272">
    <property type="entry name" value="Isochorismatase-like_hydrls"/>
</dbReference>
<evidence type="ECO:0000256" key="1">
    <source>
        <dbReference type="ARBA" id="ARBA00022801"/>
    </source>
</evidence>
<evidence type="ECO:0000259" key="2">
    <source>
        <dbReference type="Pfam" id="PF00857"/>
    </source>
</evidence>
<dbReference type="Gene3D" id="3.40.50.850">
    <property type="entry name" value="Isochorismatase-like"/>
    <property type="match status" value="1"/>
</dbReference>
<reference evidence="3" key="1">
    <citation type="submission" date="2019-03" db="EMBL/GenBank/DDBJ databases">
        <authorList>
            <person name="Hao L."/>
        </authorList>
    </citation>
    <scope>NUCLEOTIDE SEQUENCE</scope>
</reference>
<gene>
    <name evidence="3" type="primary">sttH</name>
    <name evidence="3" type="ORF">SCFA_210002</name>
</gene>
<dbReference type="InterPro" id="IPR036380">
    <property type="entry name" value="Isochorismatase-like_sf"/>
</dbReference>
<dbReference type="SUPFAM" id="SSF52499">
    <property type="entry name" value="Isochorismatase-like hydrolases"/>
    <property type="match status" value="1"/>
</dbReference>
<dbReference type="EC" id="3.5.2.19" evidence="3"/>
<keyword evidence="1 3" id="KW-0378">Hydrolase</keyword>
<dbReference type="Pfam" id="PF00857">
    <property type="entry name" value="Isochorismatase"/>
    <property type="match status" value="1"/>
</dbReference>
<evidence type="ECO:0000313" key="3">
    <source>
        <dbReference type="EMBL" id="VFU13716.1"/>
    </source>
</evidence>
<dbReference type="PANTHER" id="PTHR43540:SF6">
    <property type="entry name" value="ISOCHORISMATASE-LIKE DOMAIN-CONTAINING PROTEIN"/>
    <property type="match status" value="1"/>
</dbReference>
<dbReference type="PANTHER" id="PTHR43540">
    <property type="entry name" value="PEROXYUREIDOACRYLATE/UREIDOACRYLATE AMIDOHYDROLASE-RELATED"/>
    <property type="match status" value="1"/>
</dbReference>
<dbReference type="AlphaFoldDB" id="A0A485LZ13"/>
<dbReference type="GO" id="GO:0016787">
    <property type="term" value="F:hydrolase activity"/>
    <property type="evidence" value="ECO:0007669"/>
    <property type="project" value="UniProtKB-KW"/>
</dbReference>
<proteinExistence type="predicted"/>
<dbReference type="CDD" id="cd00431">
    <property type="entry name" value="cysteine_hydrolases"/>
    <property type="match status" value="1"/>
</dbReference>
<organism evidence="3">
    <name type="scientific">anaerobic digester metagenome</name>
    <dbReference type="NCBI Taxonomy" id="1263854"/>
    <lineage>
        <taxon>unclassified sequences</taxon>
        <taxon>metagenomes</taxon>
        <taxon>ecological metagenomes</taxon>
    </lineage>
</organism>
<accession>A0A485LZ13</accession>
<feature type="domain" description="Isochorismatase-like" evidence="2">
    <location>
        <begin position="68"/>
        <end position="193"/>
    </location>
</feature>